<sequence length="288" mass="31284">MKPFPIPVVGLLGPGSQPADEDFAYLPLPRDIEGFDTPCLPTSDEVVHLTAAHRAIAELLGAMQGYTGDAERYPVLSLDNLDADNRALINQLLGEGEVSAQVKPVTGGRLDIQESVFAGVWRVLAYDDTEQLVGDRVEVCPIPAALWREARAFASAELTAPDTQGVPLMNALPVIEELRDKLAHPPSDAHVINFSLLPMTPDDLDYVNAVLGAGNSGVFSRGYGKCRVLSTALRDVWRVQYFNGMNGILLDTVEITRMPEVALAAADDLADSFERLQEAYDWLKGETP</sequence>
<dbReference type="AlphaFoldDB" id="A0A6B2KVF4"/>
<dbReference type="InterPro" id="IPR006894">
    <property type="entry name" value="HupH_Hydgase_express_prot_C"/>
</dbReference>
<comment type="similarity">
    <text evidence="1">Belongs to the HupH/HyaF family.</text>
</comment>
<gene>
    <name evidence="3" type="ORF">GZH52_14505</name>
</gene>
<dbReference type="Gene3D" id="3.30.1370.140">
    <property type="entry name" value="HupH hydrogenase expression protein, C-terminal domain"/>
    <property type="match status" value="2"/>
</dbReference>
<proteinExistence type="inferred from homology"/>
<dbReference type="Proteomes" id="UP000482578">
    <property type="component" value="Unassembled WGS sequence"/>
</dbReference>
<accession>A0A6B2KVF4</accession>
<evidence type="ECO:0000259" key="2">
    <source>
        <dbReference type="Pfam" id="PF04809"/>
    </source>
</evidence>
<dbReference type="EMBL" id="JAAGAA010000014">
    <property type="protein sequence ID" value="NDV13983.1"/>
    <property type="molecule type" value="Genomic_DNA"/>
</dbReference>
<dbReference type="InterPro" id="IPR038527">
    <property type="entry name" value="HupH_C_sf"/>
</dbReference>
<feature type="domain" description="HupH hydrogenase expression protein C-terminal" evidence="2">
    <location>
        <begin position="168"/>
        <end position="283"/>
    </location>
</feature>
<comment type="caution">
    <text evidence="3">The sequence shown here is derived from an EMBL/GenBank/DDBJ whole genome shotgun (WGS) entry which is preliminary data.</text>
</comment>
<evidence type="ECO:0000313" key="4">
    <source>
        <dbReference type="Proteomes" id="UP000482578"/>
    </source>
</evidence>
<dbReference type="Pfam" id="PF04809">
    <property type="entry name" value="HupH_C"/>
    <property type="match status" value="2"/>
</dbReference>
<evidence type="ECO:0000313" key="3">
    <source>
        <dbReference type="EMBL" id="NDV13983.1"/>
    </source>
</evidence>
<name>A0A6B2KVF4_9NEIS</name>
<feature type="domain" description="HupH hydrogenase expression protein C-terminal" evidence="2">
    <location>
        <begin position="56"/>
        <end position="150"/>
    </location>
</feature>
<dbReference type="RefSeq" id="WP_163317461.1">
    <property type="nucleotide sequence ID" value="NZ_JAAGAA010000014.1"/>
</dbReference>
<protein>
    <submittedName>
        <fullName evidence="3">Hydrogenase expression/formation protein</fullName>
    </submittedName>
</protein>
<evidence type="ECO:0000256" key="1">
    <source>
        <dbReference type="ARBA" id="ARBA00010832"/>
    </source>
</evidence>
<organism evidence="3 4">
    <name type="scientific">Crenobacter caeni</name>
    <dbReference type="NCBI Taxonomy" id="2705474"/>
    <lineage>
        <taxon>Bacteria</taxon>
        <taxon>Pseudomonadati</taxon>
        <taxon>Pseudomonadota</taxon>
        <taxon>Betaproteobacteria</taxon>
        <taxon>Neisseriales</taxon>
        <taxon>Neisseriaceae</taxon>
        <taxon>Crenobacter</taxon>
    </lineage>
</organism>
<keyword evidence="4" id="KW-1185">Reference proteome</keyword>
<reference evidence="3 4" key="1">
    <citation type="submission" date="2020-02" db="EMBL/GenBank/DDBJ databases">
        <authorList>
            <person name="Yang Z."/>
        </authorList>
    </citation>
    <scope>NUCLEOTIDE SEQUENCE [LARGE SCALE GENOMIC DNA]</scope>
    <source>
        <strain evidence="3 4">HX-7-9</strain>
    </source>
</reference>